<evidence type="ECO:0000256" key="3">
    <source>
        <dbReference type="ARBA" id="ARBA00022722"/>
    </source>
</evidence>
<dbReference type="GO" id="GO:0017108">
    <property type="term" value="F:5'-flap endonuclease activity"/>
    <property type="evidence" value="ECO:0007669"/>
    <property type="project" value="UniProtKB-UniRule"/>
</dbReference>
<dbReference type="InterPro" id="IPR029060">
    <property type="entry name" value="PIN-like_dom_sf"/>
</dbReference>
<evidence type="ECO:0000256" key="10">
    <source>
        <dbReference type="ARBA" id="ARBA00023128"/>
    </source>
</evidence>
<comment type="subunit">
    <text evidence="15">Interacts with PCNA1 and PCNA2. Three molecules of FEN1 bind to one PCNA trimer with each molecule binding to one PCNA monomer. PCNA stimulates the nuclease activity without altering cleavage specificity.</text>
</comment>
<keyword evidence="10 16" id="KW-0496">Mitochondrion</keyword>
<sequence>MGIKNLKHLLQEYAPDSFKESEIKNYFSRTIAIDGNMSMYQFVISMRNTGFDLSDASGEITSHLQGLLYRTTKMIEIGIKPVFVFDGKPPDMKSDELAKRREKMKEAKDAEAAFKEAGDEAQRIKMSKRSVRVTRDQIEDAKKLLRAMGVPCVDAPSEAESQCAEMCRAGVVFATGTEDMDALTFGSKRLVRHLTFSEARKKPILEFDLDVALQQMEMNMDQFIDLCILCGCDYCGTIKGIGYKKAYKYLKELGSIERVITFASTKESYTVPEDFLTQVVAARKLFKEPDVIPGKQITFKFTAPNEEEMVTFLNEKGFDEKRVRKVAERLRSARKLKAQNRLDAFITVKKRPIQPVSGKKTLSKKKTTTTTKRKRTDSAASEGKAPAAKKRRYNF</sequence>
<feature type="compositionally biased region" description="Basic residues" evidence="17">
    <location>
        <begin position="361"/>
        <end position="375"/>
    </location>
</feature>
<comment type="cofactor">
    <cofactor evidence="16">
        <name>Mg(2+)</name>
        <dbReference type="ChEBI" id="CHEBI:18420"/>
    </cofactor>
    <text evidence="16">Binds 2 magnesium ions per subunit. They probably participate in the reaction catalyzed by the enzyme. May bind an additional third magnesium ion after substrate binding.</text>
</comment>
<dbReference type="InterPro" id="IPR006085">
    <property type="entry name" value="XPG_DNA_repair_N"/>
</dbReference>
<dbReference type="PANTHER" id="PTHR11081">
    <property type="entry name" value="FLAP ENDONUCLEASE FAMILY MEMBER"/>
    <property type="match status" value="1"/>
</dbReference>
<dbReference type="InterPro" id="IPR006084">
    <property type="entry name" value="XPG/Rad2"/>
</dbReference>
<dbReference type="InterPro" id="IPR023426">
    <property type="entry name" value="Flap_endonuc"/>
</dbReference>
<feature type="region of interest" description="Disordered" evidence="17">
    <location>
        <begin position="356"/>
        <end position="395"/>
    </location>
</feature>
<comment type="similarity">
    <text evidence="14 16">Belongs to the XPG/RAD2 endonuclease family. FEN1 subfamily.</text>
</comment>
<evidence type="ECO:0000256" key="8">
    <source>
        <dbReference type="ARBA" id="ARBA00022839"/>
    </source>
</evidence>
<gene>
    <name evidence="20" type="ORF">PCOS0759_LOCUS3731</name>
</gene>
<feature type="domain" description="XPG N-terminal" evidence="19">
    <location>
        <begin position="1"/>
        <end position="107"/>
    </location>
</feature>
<dbReference type="Pfam" id="PF00867">
    <property type="entry name" value="XPG_I"/>
    <property type="match status" value="1"/>
</dbReference>
<evidence type="ECO:0000256" key="17">
    <source>
        <dbReference type="SAM" id="MobiDB-lite"/>
    </source>
</evidence>
<reference evidence="20" key="1">
    <citation type="submission" date="2021-01" db="EMBL/GenBank/DDBJ databases">
        <authorList>
            <person name="Corre E."/>
            <person name="Pelletier E."/>
            <person name="Niang G."/>
            <person name="Scheremetjew M."/>
            <person name="Finn R."/>
            <person name="Kale V."/>
            <person name="Holt S."/>
            <person name="Cochrane G."/>
            <person name="Meng A."/>
            <person name="Brown T."/>
            <person name="Cohen L."/>
        </authorList>
    </citation>
    <scope>NUCLEOTIDE SEQUENCE</scope>
    <source>
        <strain evidence="20">WS</strain>
    </source>
</reference>
<evidence type="ECO:0000256" key="1">
    <source>
        <dbReference type="ARBA" id="ARBA00022553"/>
    </source>
</evidence>
<dbReference type="PRINTS" id="PR00853">
    <property type="entry name" value="XPGRADSUPER"/>
</dbReference>
<dbReference type="PANTHER" id="PTHR11081:SF9">
    <property type="entry name" value="FLAP ENDONUCLEASE 1"/>
    <property type="match status" value="1"/>
</dbReference>
<dbReference type="SUPFAM" id="SSF88723">
    <property type="entry name" value="PIN domain-like"/>
    <property type="match status" value="1"/>
</dbReference>
<evidence type="ECO:0000256" key="7">
    <source>
        <dbReference type="ARBA" id="ARBA00022801"/>
    </source>
</evidence>
<evidence type="ECO:0000256" key="2">
    <source>
        <dbReference type="ARBA" id="ARBA00022705"/>
    </source>
</evidence>
<evidence type="ECO:0000259" key="19">
    <source>
        <dbReference type="SMART" id="SM00485"/>
    </source>
</evidence>
<keyword evidence="2 16" id="KW-0235">DNA replication</keyword>
<keyword evidence="6 16" id="KW-0227">DNA damage</keyword>
<dbReference type="FunFam" id="1.10.150.20:FF:000009">
    <property type="entry name" value="Flap endonuclease 1"/>
    <property type="match status" value="1"/>
</dbReference>
<keyword evidence="11 16" id="KW-0234">DNA repair</keyword>
<evidence type="ECO:0000256" key="12">
    <source>
        <dbReference type="ARBA" id="ARBA00023242"/>
    </source>
</evidence>
<dbReference type="InterPro" id="IPR008918">
    <property type="entry name" value="HhH2"/>
</dbReference>
<evidence type="ECO:0000256" key="16">
    <source>
        <dbReference type="HAMAP-Rule" id="MF_03140"/>
    </source>
</evidence>
<dbReference type="SMART" id="SM00485">
    <property type="entry name" value="XPGN"/>
    <property type="match status" value="1"/>
</dbReference>
<dbReference type="InterPro" id="IPR019974">
    <property type="entry name" value="XPG_CS"/>
</dbReference>
<dbReference type="PROSITE" id="PS00842">
    <property type="entry name" value="XPG_2"/>
    <property type="match status" value="1"/>
</dbReference>
<feature type="domain" description="XPG-I" evidence="18">
    <location>
        <begin position="146"/>
        <end position="218"/>
    </location>
</feature>
<dbReference type="GO" id="GO:0008409">
    <property type="term" value="F:5'-3' exonuclease activity"/>
    <property type="evidence" value="ECO:0007669"/>
    <property type="project" value="UniProtKB-UniRule"/>
</dbReference>
<dbReference type="GO" id="GO:0003677">
    <property type="term" value="F:DNA binding"/>
    <property type="evidence" value="ECO:0007669"/>
    <property type="project" value="UniProtKB-UniRule"/>
</dbReference>
<name>A0A7S1PFF3_9EUKA</name>
<dbReference type="SUPFAM" id="SSF47807">
    <property type="entry name" value="5' to 3' exonuclease, C-terminal subdomain"/>
    <property type="match status" value="1"/>
</dbReference>
<evidence type="ECO:0000256" key="13">
    <source>
        <dbReference type="ARBA" id="ARBA00029382"/>
    </source>
</evidence>
<dbReference type="Gene3D" id="1.10.150.20">
    <property type="entry name" value="5' to 3' exonuclease, C-terminal subdomain"/>
    <property type="match status" value="1"/>
</dbReference>
<dbReference type="PROSITE" id="PS00841">
    <property type="entry name" value="XPG_1"/>
    <property type="match status" value="1"/>
</dbReference>
<evidence type="ECO:0000256" key="9">
    <source>
        <dbReference type="ARBA" id="ARBA00022842"/>
    </source>
</evidence>
<keyword evidence="4 16" id="KW-0479">Metal-binding</keyword>
<dbReference type="EC" id="3.1.-.-" evidence="16"/>
<dbReference type="InterPro" id="IPR006086">
    <property type="entry name" value="XPG-I_dom"/>
</dbReference>
<evidence type="ECO:0000259" key="18">
    <source>
        <dbReference type="SMART" id="SM00484"/>
    </source>
</evidence>
<dbReference type="Pfam" id="PF00752">
    <property type="entry name" value="XPG_N"/>
    <property type="match status" value="1"/>
</dbReference>
<dbReference type="EMBL" id="HBGD01004494">
    <property type="protein sequence ID" value="CAD9080491.1"/>
    <property type="molecule type" value="Transcribed_RNA"/>
</dbReference>
<dbReference type="GO" id="GO:0043137">
    <property type="term" value="P:DNA replication, removal of RNA primer"/>
    <property type="evidence" value="ECO:0007669"/>
    <property type="project" value="UniProtKB-UniRule"/>
</dbReference>
<evidence type="ECO:0000256" key="4">
    <source>
        <dbReference type="ARBA" id="ARBA00022723"/>
    </source>
</evidence>
<dbReference type="Gene3D" id="3.40.50.1010">
    <property type="entry name" value="5'-nuclease"/>
    <property type="match status" value="1"/>
</dbReference>
<comment type="subcellular location">
    <subcellularLocation>
        <location evidence="16">Nucleus</location>
        <location evidence="16">Nucleolus</location>
    </subcellularLocation>
    <subcellularLocation>
        <location evidence="16">Nucleus</location>
        <location evidence="16">Nucleoplasm</location>
    </subcellularLocation>
    <subcellularLocation>
        <location evidence="16">Mitochondrion</location>
    </subcellularLocation>
    <text evidence="16">Resides mostly in the nucleoli and relocalizes to the nucleoplasm upon DNA damage.</text>
</comment>
<dbReference type="GO" id="GO:0005739">
    <property type="term" value="C:mitochondrion"/>
    <property type="evidence" value="ECO:0007669"/>
    <property type="project" value="UniProtKB-SubCell"/>
</dbReference>
<keyword evidence="12 16" id="KW-0539">Nucleus</keyword>
<dbReference type="GO" id="GO:0000287">
    <property type="term" value="F:magnesium ion binding"/>
    <property type="evidence" value="ECO:0007669"/>
    <property type="project" value="UniProtKB-UniRule"/>
</dbReference>
<dbReference type="HAMAP" id="MF_00614">
    <property type="entry name" value="Fen"/>
    <property type="match status" value="1"/>
</dbReference>
<protein>
    <recommendedName>
        <fullName evidence="16">Flap endonuclease 1</fullName>
        <shortName evidence="16">FEN-1</shortName>
        <ecNumber evidence="16">3.1.-.-</ecNumber>
    </recommendedName>
    <alternativeName>
        <fullName evidence="16">Flap structure-specific endonuclease 1</fullName>
    </alternativeName>
</protein>
<dbReference type="GO" id="GO:0005654">
    <property type="term" value="C:nucleoplasm"/>
    <property type="evidence" value="ECO:0007669"/>
    <property type="project" value="UniProtKB-SubCell"/>
</dbReference>
<accession>A0A7S1PFF3</accession>
<dbReference type="FunFam" id="3.40.50.1010:FF:000016">
    <property type="entry name" value="Flap endonuclease 1"/>
    <property type="match status" value="1"/>
</dbReference>
<evidence type="ECO:0000256" key="14">
    <source>
        <dbReference type="ARBA" id="ARBA00034726"/>
    </source>
</evidence>
<dbReference type="InterPro" id="IPR036279">
    <property type="entry name" value="5-3_exonuclease_C_sf"/>
</dbReference>
<dbReference type="CDD" id="cd09867">
    <property type="entry name" value="PIN_FEN1"/>
    <property type="match status" value="1"/>
</dbReference>
<evidence type="ECO:0000256" key="6">
    <source>
        <dbReference type="ARBA" id="ARBA00022763"/>
    </source>
</evidence>
<keyword evidence="3 16" id="KW-0540">Nuclease</keyword>
<dbReference type="GO" id="GO:0006284">
    <property type="term" value="P:base-excision repair"/>
    <property type="evidence" value="ECO:0007669"/>
    <property type="project" value="UniProtKB-UniRule"/>
</dbReference>
<evidence type="ECO:0000256" key="5">
    <source>
        <dbReference type="ARBA" id="ARBA00022759"/>
    </source>
</evidence>
<dbReference type="SMART" id="SM00279">
    <property type="entry name" value="HhH2"/>
    <property type="match status" value="1"/>
</dbReference>
<evidence type="ECO:0000256" key="15">
    <source>
        <dbReference type="ARBA" id="ARBA00063178"/>
    </source>
</evidence>
<proteinExistence type="inferred from homology"/>
<keyword evidence="8 16" id="KW-0269">Exonuclease</keyword>
<organism evidence="20">
    <name type="scientific">Percolomonas cosmopolitus</name>
    <dbReference type="NCBI Taxonomy" id="63605"/>
    <lineage>
        <taxon>Eukaryota</taxon>
        <taxon>Discoba</taxon>
        <taxon>Heterolobosea</taxon>
        <taxon>Tetramitia</taxon>
        <taxon>Eutetramitia</taxon>
        <taxon>Percolomonadidae</taxon>
        <taxon>Percolomonas</taxon>
    </lineage>
</organism>
<dbReference type="SMART" id="SM00484">
    <property type="entry name" value="XPGI"/>
    <property type="match status" value="1"/>
</dbReference>
<keyword evidence="7 16" id="KW-0378">Hydrolase</keyword>
<keyword evidence="5 16" id="KW-0255">Endonuclease</keyword>
<keyword evidence="1 16" id="KW-0597">Phosphoprotein</keyword>
<keyword evidence="9 16" id="KW-0460">Magnesium</keyword>
<comment type="function">
    <text evidence="13 16">Structure-specific nuclease with 5'-flap endonuclease and 5'-3' exonuclease activities involved in DNA replication and repair. During DNA replication, cleaves the 5'-overhanging flap structure that is generated by displacement synthesis when DNA polymerase encounters the 5'-end of a downstream Okazaki fragment. It enters the flap from the 5'-end and then tracks to cleave the flap base, leaving a nick for ligation. Also involved in the long patch base excision repair (LP-BER) pathway, by cleaving within the apurinic/apyrimidinic (AP) site-terminated flap. Acts as a genome stabilization factor that prevents flaps from equilibrating into structures that lead to duplications and deletions. Also possesses 5'-3' exonuclease activity on nicked or gapped double-stranded DNA, and exhibits RNase H activity. Also involved in replication and repair of rDNA and in repairing mitochondrial DNA.</text>
</comment>
<evidence type="ECO:0000256" key="11">
    <source>
        <dbReference type="ARBA" id="ARBA00023204"/>
    </source>
</evidence>
<evidence type="ECO:0000313" key="20">
    <source>
        <dbReference type="EMBL" id="CAD9080491.1"/>
    </source>
</evidence>
<dbReference type="AlphaFoldDB" id="A0A7S1PFF3"/>
<dbReference type="GO" id="GO:0005730">
    <property type="term" value="C:nucleolus"/>
    <property type="evidence" value="ECO:0007669"/>
    <property type="project" value="UniProtKB-SubCell"/>
</dbReference>
<dbReference type="CDD" id="cd09907">
    <property type="entry name" value="H3TH_FEN1-Euk"/>
    <property type="match status" value="1"/>
</dbReference>